<name>A0A6C0F8T8_9ZZZZ</name>
<dbReference type="EMBL" id="MN738829">
    <property type="protein sequence ID" value="QHT38257.1"/>
    <property type="molecule type" value="Genomic_DNA"/>
</dbReference>
<protein>
    <submittedName>
        <fullName evidence="1">Uncharacterized protein</fullName>
    </submittedName>
</protein>
<sequence length="86" mass="9959">MPQKVYAHAKSKAELNRRLNKGEQIEVTEYNFFNPDGYITRHILNTLDQECIVAIFSTYVQDNANSNTVPQPKVWGTYMPSRRVVL</sequence>
<dbReference type="AlphaFoldDB" id="A0A6C0F8T8"/>
<proteinExistence type="predicted"/>
<reference evidence="1" key="1">
    <citation type="journal article" date="2020" name="Nature">
        <title>Giant virus diversity and host interactions through global metagenomics.</title>
        <authorList>
            <person name="Schulz F."/>
            <person name="Roux S."/>
            <person name="Paez-Espino D."/>
            <person name="Jungbluth S."/>
            <person name="Walsh D.A."/>
            <person name="Denef V.J."/>
            <person name="McMahon K.D."/>
            <person name="Konstantinidis K.T."/>
            <person name="Eloe-Fadrosh E.A."/>
            <person name="Kyrpides N.C."/>
            <person name="Woyke T."/>
        </authorList>
    </citation>
    <scope>NUCLEOTIDE SEQUENCE</scope>
    <source>
        <strain evidence="1">GVMAG-S-ERX556101-89</strain>
    </source>
</reference>
<organism evidence="1">
    <name type="scientific">viral metagenome</name>
    <dbReference type="NCBI Taxonomy" id="1070528"/>
    <lineage>
        <taxon>unclassified sequences</taxon>
        <taxon>metagenomes</taxon>
        <taxon>organismal metagenomes</taxon>
    </lineage>
</organism>
<evidence type="ECO:0000313" key="1">
    <source>
        <dbReference type="EMBL" id="QHT38257.1"/>
    </source>
</evidence>
<accession>A0A6C0F8T8</accession>